<dbReference type="EMBL" id="MK977707">
    <property type="protein sequence ID" value="QDF19806.1"/>
    <property type="molecule type" value="Genomic_DNA"/>
</dbReference>
<evidence type="ECO:0000313" key="1">
    <source>
        <dbReference type="EMBL" id="QDF19806.1"/>
    </source>
</evidence>
<organism evidence="1 2">
    <name type="scientific">Mycobacterium phage LilSpotty</name>
    <dbReference type="NCBI Taxonomy" id="2588512"/>
    <lineage>
        <taxon>Viruses</taxon>
        <taxon>Duplodnaviria</taxon>
        <taxon>Heunggongvirae</taxon>
        <taxon>Uroviricota</taxon>
        <taxon>Caudoviricetes</taxon>
        <taxon>Lilspottyvirus</taxon>
        <taxon>Lilspottyvirus lilspotty</taxon>
    </lineage>
</organism>
<keyword evidence="2" id="KW-1185">Reference proteome</keyword>
<accession>A0A4Y6EM81</accession>
<protein>
    <submittedName>
        <fullName evidence="1">Uncharacterized protein</fullName>
    </submittedName>
</protein>
<name>A0A4Y6EM81_9CAUD</name>
<evidence type="ECO:0000313" key="2">
    <source>
        <dbReference type="Proteomes" id="UP000318419"/>
    </source>
</evidence>
<dbReference type="KEGG" id="vg:80019464"/>
<reference evidence="1 2" key="1">
    <citation type="submission" date="2019-05" db="EMBL/GenBank/DDBJ databases">
        <authorList>
            <person name="Kim R."/>
            <person name="Haleblian K.L."/>
            <person name="Torres C.-L.T."/>
            <person name="Chong M.Y."/>
            <person name="Duong K."/>
            <person name="Lee C."/>
            <person name="Lai L.T."/>
            <person name="Ballew A.S."/>
            <person name="Ly A.M."/>
            <person name="Wu S."/>
            <person name="Ngo R.T."/>
            <person name="Freise A.C."/>
            <person name="Reddi K."/>
            <person name="Moberg-Parker J."/>
            <person name="Garlena R.A."/>
            <person name="Russell D.A."/>
            <person name="Pope W.H."/>
            <person name="Jacobs-Sera D."/>
            <person name="Hatfull G.F."/>
        </authorList>
    </citation>
    <scope>NUCLEOTIDE SEQUENCE [LARGE SCALE GENOMIC DNA]</scope>
</reference>
<gene>
    <name evidence="1" type="primary">74</name>
    <name evidence="1" type="ORF">SEA_LILSPOTTY_74</name>
</gene>
<proteinExistence type="predicted"/>
<dbReference type="Proteomes" id="UP000318419">
    <property type="component" value="Genome"/>
</dbReference>
<dbReference type="RefSeq" id="YP_010754863.1">
    <property type="nucleotide sequence ID" value="NC_073464.1"/>
</dbReference>
<dbReference type="GeneID" id="80019464"/>
<sequence length="83" mass="9427">MSRYLRLFPNDPDRTRVFPTPVEPGSADAGVAWKLIHAPGLLTRGDRLYAASIMEAYAYLIYMRAKDRQSVVSEIRRIVAEES</sequence>